<feature type="region of interest" description="Disordered" evidence="1">
    <location>
        <begin position="27"/>
        <end position="63"/>
    </location>
</feature>
<sequence>MCRMTPSVLYDKGRVAEIVKPLKPEKVEVKVEDKLAEDAEQEEGVAPAGESKGKRKRKREAED</sequence>
<evidence type="ECO:0000256" key="1">
    <source>
        <dbReference type="SAM" id="MobiDB-lite"/>
    </source>
</evidence>
<keyword evidence="3" id="KW-1185">Reference proteome</keyword>
<evidence type="ECO:0000313" key="3">
    <source>
        <dbReference type="Proteomes" id="UP001583177"/>
    </source>
</evidence>
<dbReference type="EMBL" id="JAWRVE010000176">
    <property type="protein sequence ID" value="KAL1851087.1"/>
    <property type="molecule type" value="Genomic_DNA"/>
</dbReference>
<accession>A0ABR3W272</accession>
<evidence type="ECO:0000313" key="2">
    <source>
        <dbReference type="EMBL" id="KAL1851087.1"/>
    </source>
</evidence>
<proteinExistence type="predicted"/>
<name>A0ABR3W272_9PEZI</name>
<organism evidence="2 3">
    <name type="scientific">Diaporthe australafricana</name>
    <dbReference type="NCBI Taxonomy" id="127596"/>
    <lineage>
        <taxon>Eukaryota</taxon>
        <taxon>Fungi</taxon>
        <taxon>Dikarya</taxon>
        <taxon>Ascomycota</taxon>
        <taxon>Pezizomycotina</taxon>
        <taxon>Sordariomycetes</taxon>
        <taxon>Sordariomycetidae</taxon>
        <taxon>Diaporthales</taxon>
        <taxon>Diaporthaceae</taxon>
        <taxon>Diaporthe</taxon>
    </lineage>
</organism>
<feature type="compositionally biased region" description="Basic residues" evidence="1">
    <location>
        <begin position="53"/>
        <end position="63"/>
    </location>
</feature>
<dbReference type="Proteomes" id="UP001583177">
    <property type="component" value="Unassembled WGS sequence"/>
</dbReference>
<protein>
    <submittedName>
        <fullName evidence="2">Uncharacterized protein</fullName>
    </submittedName>
</protein>
<comment type="caution">
    <text evidence="2">The sequence shown here is derived from an EMBL/GenBank/DDBJ whole genome shotgun (WGS) entry which is preliminary data.</text>
</comment>
<reference evidence="2 3" key="1">
    <citation type="journal article" date="2024" name="IMA Fungus">
        <title>IMA Genome - F19 : A genome assembly and annotation guide to empower mycologists, including annotated draft genome sequences of Ceratocystis pirilliformis, Diaporthe australafricana, Fusarium ophioides, Paecilomyces lecythidis, and Sporothrix stenoceras.</title>
        <authorList>
            <person name="Aylward J."/>
            <person name="Wilson A.M."/>
            <person name="Visagie C.M."/>
            <person name="Spraker J."/>
            <person name="Barnes I."/>
            <person name="Buitendag C."/>
            <person name="Ceriani C."/>
            <person name="Del Mar Angel L."/>
            <person name="du Plessis D."/>
            <person name="Fuchs T."/>
            <person name="Gasser K."/>
            <person name="Kramer D."/>
            <person name="Li W."/>
            <person name="Munsamy K."/>
            <person name="Piso A."/>
            <person name="Price J.L."/>
            <person name="Sonnekus B."/>
            <person name="Thomas C."/>
            <person name="van der Nest A."/>
            <person name="van Dijk A."/>
            <person name="van Heerden A."/>
            <person name="van Vuuren N."/>
            <person name="Yilmaz N."/>
            <person name="Duong T.A."/>
            <person name="van der Merwe N.A."/>
            <person name="Wingfield M.J."/>
            <person name="Wingfield B.D."/>
        </authorList>
    </citation>
    <scope>NUCLEOTIDE SEQUENCE [LARGE SCALE GENOMIC DNA]</scope>
    <source>
        <strain evidence="2 3">CMW 18300</strain>
    </source>
</reference>
<gene>
    <name evidence="2" type="ORF">Daus18300_012634</name>
</gene>
<feature type="compositionally biased region" description="Basic and acidic residues" evidence="1">
    <location>
        <begin position="27"/>
        <end position="37"/>
    </location>
</feature>